<evidence type="ECO:0000256" key="4">
    <source>
        <dbReference type="RuleBase" id="RU362073"/>
    </source>
</evidence>
<dbReference type="Proteomes" id="UP000800981">
    <property type="component" value="Unassembled WGS sequence"/>
</dbReference>
<dbReference type="Gene3D" id="1.20.1330.10">
    <property type="entry name" value="f41 fragment of flagellin, N-terminal domain"/>
    <property type="match status" value="2"/>
</dbReference>
<comment type="similarity">
    <text evidence="1 4">Belongs to the bacterial flagellin family.</text>
</comment>
<dbReference type="Gene3D" id="2.170.280.10">
    <property type="entry name" value="f41 fragment of flagellin, middle domain"/>
    <property type="match status" value="1"/>
</dbReference>
<protein>
    <recommendedName>
        <fullName evidence="2 4">Flagellin</fullName>
    </recommendedName>
</protein>
<dbReference type="Pfam" id="PF00700">
    <property type="entry name" value="Flagellin_C"/>
    <property type="match status" value="1"/>
</dbReference>
<evidence type="ECO:0000256" key="5">
    <source>
        <dbReference type="SAM" id="MobiDB-lite"/>
    </source>
</evidence>
<keyword evidence="4" id="KW-0964">Secreted</keyword>
<comment type="subcellular location">
    <subcellularLocation>
        <location evidence="4">Secreted</location>
    </subcellularLocation>
    <subcellularLocation>
        <location evidence="4">Bacterial flagellum</location>
    </subcellularLocation>
</comment>
<dbReference type="EMBL" id="JAANNP010000011">
    <property type="protein sequence ID" value="NHC14843.1"/>
    <property type="molecule type" value="Genomic_DNA"/>
</dbReference>
<dbReference type="SUPFAM" id="SSF64518">
    <property type="entry name" value="Phase 1 flagellin"/>
    <property type="match status" value="1"/>
</dbReference>
<dbReference type="InterPro" id="IPR042187">
    <property type="entry name" value="Flagellin_C_sub2"/>
</dbReference>
<feature type="region of interest" description="Disordered" evidence="5">
    <location>
        <begin position="308"/>
        <end position="363"/>
    </location>
</feature>
<feature type="domain" description="Flagellin C-terminal" evidence="7">
    <location>
        <begin position="391"/>
        <end position="475"/>
    </location>
</feature>
<keyword evidence="9" id="KW-1185">Reference proteome</keyword>
<comment type="function">
    <text evidence="4">Flagellin is the subunit protein which polymerizes to form the filaments of bacterial flagella.</text>
</comment>
<evidence type="ECO:0000313" key="9">
    <source>
        <dbReference type="Proteomes" id="UP000800981"/>
    </source>
</evidence>
<dbReference type="Gene3D" id="3.30.70.2120">
    <property type="match status" value="1"/>
</dbReference>
<dbReference type="InterPro" id="IPR001029">
    <property type="entry name" value="Flagellin_N"/>
</dbReference>
<gene>
    <name evidence="8" type="ORF">G9H71_13730</name>
</gene>
<evidence type="ECO:0000256" key="3">
    <source>
        <dbReference type="ARBA" id="ARBA00023143"/>
    </source>
</evidence>
<dbReference type="PANTHER" id="PTHR42792:SF2">
    <property type="entry name" value="FLAGELLIN"/>
    <property type="match status" value="1"/>
</dbReference>
<accession>A0ABX0GWD2</accession>
<feature type="compositionally biased region" description="Pro residues" evidence="5">
    <location>
        <begin position="315"/>
        <end position="353"/>
    </location>
</feature>
<evidence type="ECO:0000259" key="6">
    <source>
        <dbReference type="Pfam" id="PF00669"/>
    </source>
</evidence>
<evidence type="ECO:0000256" key="1">
    <source>
        <dbReference type="ARBA" id="ARBA00005709"/>
    </source>
</evidence>
<dbReference type="PANTHER" id="PTHR42792">
    <property type="entry name" value="FLAGELLIN"/>
    <property type="match status" value="1"/>
</dbReference>
<comment type="caution">
    <text evidence="8">The sequence shown here is derived from an EMBL/GenBank/DDBJ whole genome shotgun (WGS) entry which is preliminary data.</text>
</comment>
<feature type="domain" description="Flagellin N-terminal" evidence="6">
    <location>
        <begin position="5"/>
        <end position="142"/>
    </location>
</feature>
<proteinExistence type="inferred from homology"/>
<dbReference type="InterPro" id="IPR046358">
    <property type="entry name" value="Flagellin_C"/>
</dbReference>
<dbReference type="Pfam" id="PF00669">
    <property type="entry name" value="Flagellin_N"/>
    <property type="match status" value="1"/>
</dbReference>
<sequence>MGLTVNFSGAAQAAYRSLAVNDGQMTRSLERLSSGLRINRAADDAAGLVVSEGLRSKVGGTRVAVRNTSEGINLLNTADGALGETHAILQRMRELAMQAGNTGAYGETELRDVQAEMAQLNKELDDIARKTTYNGIPLLDGSYGKVSRTGLMWGMTRSPGPGTQETRILSGVTNSTLHIKAGDNDLLSFSDEIGTPDESTVQLQLAPGDYPVTADGAGKLQQALQDAIAASPLAGSMTASVRLDGDRLATEFRWVGSVTGYRAVGGDGLADIWGGITLGVERRFQVGADAGDVLDVDLPDFTSGGLGTRWIDVVPPRPTPPPPPPAPGTGTPTPPPVPTVPTTPPPPPPPPPGGTLFGTPRPRAFGAEAGALSEPVELSAAAVDVAGSAIRRIDEAIARVSDARAHIGATVNRMEHRLASLGTTEENLAQAESRIRDADMAHEAVALTRAQILSQAGSSMLGQANSSRQSLLSLLR</sequence>
<dbReference type="RefSeq" id="WP_166282767.1">
    <property type="nucleotide sequence ID" value="NZ_JAANNP010000011.1"/>
</dbReference>
<evidence type="ECO:0000259" key="7">
    <source>
        <dbReference type="Pfam" id="PF00700"/>
    </source>
</evidence>
<reference evidence="8 9" key="1">
    <citation type="submission" date="2020-03" db="EMBL/GenBank/DDBJ databases">
        <title>Two novel Motilibacter sp.</title>
        <authorList>
            <person name="Liu S."/>
        </authorList>
    </citation>
    <scope>NUCLEOTIDE SEQUENCE [LARGE SCALE GENOMIC DNA]</scope>
    <source>
        <strain evidence="8 9">E257</strain>
    </source>
</reference>
<evidence type="ECO:0000313" key="8">
    <source>
        <dbReference type="EMBL" id="NHC14843.1"/>
    </source>
</evidence>
<dbReference type="InterPro" id="IPR001492">
    <property type="entry name" value="Flagellin"/>
</dbReference>
<name>A0ABX0GWD2_9ACTN</name>
<keyword evidence="3 4" id="KW-0975">Bacterial flagellum</keyword>
<dbReference type="Gene3D" id="6.10.10.10">
    <property type="entry name" value="Flagellar export chaperone, C-terminal domain"/>
    <property type="match status" value="1"/>
</dbReference>
<dbReference type="PRINTS" id="PR00207">
    <property type="entry name" value="FLAGELLIN"/>
</dbReference>
<organism evidence="8 9">
    <name type="scientific">Motilibacter deserti</name>
    <dbReference type="NCBI Taxonomy" id="2714956"/>
    <lineage>
        <taxon>Bacteria</taxon>
        <taxon>Bacillati</taxon>
        <taxon>Actinomycetota</taxon>
        <taxon>Actinomycetes</taxon>
        <taxon>Motilibacterales</taxon>
        <taxon>Motilibacteraceae</taxon>
        <taxon>Motilibacter</taxon>
    </lineage>
</organism>
<evidence type="ECO:0000256" key="2">
    <source>
        <dbReference type="ARBA" id="ARBA00020110"/>
    </source>
</evidence>